<dbReference type="InParanoid" id="T0QNM0"/>
<dbReference type="OrthoDB" id="418142at2759"/>
<dbReference type="OMA" id="RIFWHLE"/>
<proteinExistence type="inferred from homology"/>
<evidence type="ECO:0000313" key="3">
    <source>
        <dbReference type="Proteomes" id="UP000030762"/>
    </source>
</evidence>
<dbReference type="InterPro" id="IPR024131">
    <property type="entry name" value="UPF0489"/>
</dbReference>
<name>T0QNM0_SAPDV</name>
<dbReference type="AlphaFoldDB" id="T0QNM0"/>
<dbReference type="PANTHER" id="PTHR13225">
    <property type="entry name" value="MISEXPRESSION SUPPRESSOR OF RAS 6"/>
    <property type="match status" value="1"/>
</dbReference>
<protein>
    <submittedName>
        <fullName evidence="2">Uncharacterized protein</fullName>
    </submittedName>
</protein>
<dbReference type="Pfam" id="PF12640">
    <property type="entry name" value="UPF0489"/>
    <property type="match status" value="1"/>
</dbReference>
<evidence type="ECO:0000256" key="1">
    <source>
        <dbReference type="ARBA" id="ARBA00007099"/>
    </source>
</evidence>
<evidence type="ECO:0000313" key="2">
    <source>
        <dbReference type="EMBL" id="EQC39699.1"/>
    </source>
</evidence>
<dbReference type="GeneID" id="19943854"/>
<dbReference type="EMBL" id="JH767138">
    <property type="protein sequence ID" value="EQC39699.1"/>
    <property type="molecule type" value="Genomic_DNA"/>
</dbReference>
<dbReference type="Proteomes" id="UP000030762">
    <property type="component" value="Unassembled WGS sequence"/>
</dbReference>
<dbReference type="STRING" id="1156394.T0QNM0"/>
<dbReference type="RefSeq" id="XP_008606971.1">
    <property type="nucleotide sequence ID" value="XM_008608749.1"/>
</dbReference>
<gene>
    <name evidence="2" type="ORF">SDRG_03127</name>
</gene>
<organism evidence="2 3">
    <name type="scientific">Saprolegnia diclina (strain VS20)</name>
    <dbReference type="NCBI Taxonomy" id="1156394"/>
    <lineage>
        <taxon>Eukaryota</taxon>
        <taxon>Sar</taxon>
        <taxon>Stramenopiles</taxon>
        <taxon>Oomycota</taxon>
        <taxon>Saprolegniomycetes</taxon>
        <taxon>Saprolegniales</taxon>
        <taxon>Saprolegniaceae</taxon>
        <taxon>Saprolegnia</taxon>
    </lineage>
</organism>
<accession>T0QNM0</accession>
<keyword evidence="3" id="KW-1185">Reference proteome</keyword>
<dbReference type="VEuPathDB" id="FungiDB:SDRG_03127"/>
<comment type="similarity">
    <text evidence="1">Belongs to the UPF0489 family.</text>
</comment>
<dbReference type="PANTHER" id="PTHR13225:SF3">
    <property type="entry name" value="UPF0489 PROTEIN C5ORF22"/>
    <property type="match status" value="1"/>
</dbReference>
<sequence>MEPLGVHVVDDHHHVLEPIHRAIRQRRLPFANFTIVHLDAHADLAFPPSLPAATIFSPDALYDGLDASEAGIASFLLPLAYAGHMHRLVWIKPPWATQMAIGTHAFDVGQHKATGCLGVTSHESYFIDENLYAPRDALDKPASLELTVAELPAAPVPEGPYVLDICLDYFSTLNPFRQDITRAMGEDTASLLSCIYGDLSYKKKTVELPHSTRLEHGRLFASTIKTLFREHIWDDGAAYDAHMAPLIDVYTLSPTAIVEQFAAFRKILLAASSDELAMMEWAGPCMDLPQHKASDDEIEGLLGALETFLTTAGRPRLVTIAESKDDEYTPPGQVEMLLSRVLALLGRQFGALDVSYDDQNQQDAS</sequence>
<dbReference type="eggNOG" id="ENOG502QW2U">
    <property type="taxonomic scope" value="Eukaryota"/>
</dbReference>
<reference evidence="2 3" key="1">
    <citation type="submission" date="2012-04" db="EMBL/GenBank/DDBJ databases">
        <title>The Genome Sequence of Saprolegnia declina VS20.</title>
        <authorList>
            <consortium name="The Broad Institute Genome Sequencing Platform"/>
            <person name="Russ C."/>
            <person name="Nusbaum C."/>
            <person name="Tyler B."/>
            <person name="van West P."/>
            <person name="Dieguez-Uribeondo J."/>
            <person name="de Bruijn I."/>
            <person name="Tripathy S."/>
            <person name="Jiang R."/>
            <person name="Young S.K."/>
            <person name="Zeng Q."/>
            <person name="Gargeya S."/>
            <person name="Fitzgerald M."/>
            <person name="Haas B."/>
            <person name="Abouelleil A."/>
            <person name="Alvarado L."/>
            <person name="Arachchi H.M."/>
            <person name="Berlin A."/>
            <person name="Chapman S.B."/>
            <person name="Goldberg J."/>
            <person name="Griggs A."/>
            <person name="Gujja S."/>
            <person name="Hansen M."/>
            <person name="Howarth C."/>
            <person name="Imamovic A."/>
            <person name="Larimer J."/>
            <person name="McCowen C."/>
            <person name="Montmayeur A."/>
            <person name="Murphy C."/>
            <person name="Neiman D."/>
            <person name="Pearson M."/>
            <person name="Priest M."/>
            <person name="Roberts A."/>
            <person name="Saif S."/>
            <person name="Shea T."/>
            <person name="Sisk P."/>
            <person name="Sykes S."/>
            <person name="Wortman J."/>
            <person name="Nusbaum C."/>
            <person name="Birren B."/>
        </authorList>
    </citation>
    <scope>NUCLEOTIDE SEQUENCE [LARGE SCALE GENOMIC DNA]</scope>
    <source>
        <strain evidence="2 3">VS20</strain>
    </source>
</reference>